<dbReference type="GO" id="GO:0046982">
    <property type="term" value="F:protein heterodimerization activity"/>
    <property type="evidence" value="ECO:0007669"/>
    <property type="project" value="InterPro"/>
</dbReference>
<gene>
    <name evidence="4" type="ORF">KIPB_014502</name>
</gene>
<sequence length="77" mass="8624">VKAIMKADPDVVMVSQDATVVMTKACEMFIMDVTQRAGLRSHAEGRKMVTLHDIVYALHECPEFDFLTGLLNNAVYH</sequence>
<organism evidence="4 5">
    <name type="scientific">Kipferlia bialata</name>
    <dbReference type="NCBI Taxonomy" id="797122"/>
    <lineage>
        <taxon>Eukaryota</taxon>
        <taxon>Metamonada</taxon>
        <taxon>Carpediemonas-like organisms</taxon>
        <taxon>Kipferlia</taxon>
    </lineage>
</organism>
<comment type="caution">
    <text evidence="4">The sequence shown here is derived from an EMBL/GenBank/DDBJ whole genome shotgun (WGS) entry which is preliminary data.</text>
</comment>
<dbReference type="GO" id="GO:0005634">
    <property type="term" value="C:nucleus"/>
    <property type="evidence" value="ECO:0007669"/>
    <property type="project" value="UniProtKB-SubCell"/>
</dbReference>
<reference evidence="4 5" key="1">
    <citation type="journal article" date="2018" name="PLoS ONE">
        <title>The draft genome of Kipferlia bialata reveals reductive genome evolution in fornicate parasites.</title>
        <authorList>
            <person name="Tanifuji G."/>
            <person name="Takabayashi S."/>
            <person name="Kume K."/>
            <person name="Takagi M."/>
            <person name="Nakayama T."/>
            <person name="Kamikawa R."/>
            <person name="Inagaki Y."/>
            <person name="Hashimoto T."/>
        </authorList>
    </citation>
    <scope>NUCLEOTIDE SEQUENCE [LARGE SCALE GENOMIC DNA]</scope>
    <source>
        <strain evidence="4">NY0173</strain>
    </source>
</reference>
<feature type="non-terminal residue" evidence="4">
    <location>
        <position position="1"/>
    </location>
</feature>
<dbReference type="EMBL" id="BDIP01007488">
    <property type="protein sequence ID" value="GIQ91312.1"/>
    <property type="molecule type" value="Genomic_DNA"/>
</dbReference>
<evidence type="ECO:0000256" key="2">
    <source>
        <dbReference type="ARBA" id="ARBA00023242"/>
    </source>
</evidence>
<dbReference type="PANTHER" id="PTHR10252">
    <property type="entry name" value="HISTONE-LIKE TRANSCRIPTION FACTOR CCAAT-RELATED"/>
    <property type="match status" value="1"/>
</dbReference>
<keyword evidence="2" id="KW-0539">Nucleus</keyword>
<dbReference type="SUPFAM" id="SSF47113">
    <property type="entry name" value="Histone-fold"/>
    <property type="match status" value="1"/>
</dbReference>
<dbReference type="Proteomes" id="UP000265618">
    <property type="component" value="Unassembled WGS sequence"/>
</dbReference>
<evidence type="ECO:0000256" key="1">
    <source>
        <dbReference type="ARBA" id="ARBA00004123"/>
    </source>
</evidence>
<dbReference type="InterPro" id="IPR050568">
    <property type="entry name" value="Transcr_DNA_Rep_Reg"/>
</dbReference>
<feature type="domain" description="Transcription factor CBF/NF-Y/archaeal histone" evidence="3">
    <location>
        <begin position="1"/>
        <end position="58"/>
    </location>
</feature>
<evidence type="ECO:0000313" key="4">
    <source>
        <dbReference type="EMBL" id="GIQ91312.1"/>
    </source>
</evidence>
<comment type="subcellular location">
    <subcellularLocation>
        <location evidence="1">Nucleus</location>
    </subcellularLocation>
</comment>
<dbReference type="AlphaFoldDB" id="A0A9K3DAK8"/>
<dbReference type="InterPro" id="IPR009072">
    <property type="entry name" value="Histone-fold"/>
</dbReference>
<evidence type="ECO:0000313" key="5">
    <source>
        <dbReference type="Proteomes" id="UP000265618"/>
    </source>
</evidence>
<dbReference type="OrthoDB" id="1272441at2759"/>
<accession>A0A9K3DAK8</accession>
<dbReference type="InterPro" id="IPR003958">
    <property type="entry name" value="CBFA_NFYB_domain"/>
</dbReference>
<keyword evidence="5" id="KW-1185">Reference proteome</keyword>
<protein>
    <recommendedName>
        <fullName evidence="3">Transcription factor CBF/NF-Y/archaeal histone domain-containing protein</fullName>
    </recommendedName>
</protein>
<evidence type="ECO:0000259" key="3">
    <source>
        <dbReference type="Pfam" id="PF00808"/>
    </source>
</evidence>
<proteinExistence type="predicted"/>
<dbReference type="Gene3D" id="1.10.20.10">
    <property type="entry name" value="Histone, subunit A"/>
    <property type="match status" value="1"/>
</dbReference>
<dbReference type="Pfam" id="PF00808">
    <property type="entry name" value="CBFD_NFYB_HMF"/>
    <property type="match status" value="1"/>
</dbReference>
<name>A0A9K3DAK8_9EUKA</name>